<dbReference type="RefSeq" id="WP_310015658.1">
    <property type="nucleotide sequence ID" value="NZ_JAVDQT010000009.1"/>
</dbReference>
<keyword evidence="6" id="KW-0804">Transcription</keyword>
<keyword evidence="2 10" id="KW-0597">Phosphoprotein</keyword>
<keyword evidence="3" id="KW-0902">Two-component regulatory system</keyword>
<dbReference type="PANTHER" id="PTHR44591">
    <property type="entry name" value="STRESS RESPONSE REGULATOR PROTEIN 1"/>
    <property type="match status" value="1"/>
</dbReference>
<evidence type="ECO:0000256" key="10">
    <source>
        <dbReference type="PROSITE-ProRule" id="PRU00169"/>
    </source>
</evidence>
<reference evidence="12 13" key="1">
    <citation type="submission" date="2023-07" db="EMBL/GenBank/DDBJ databases">
        <title>Sorghum-associated microbial communities from plants grown in Nebraska, USA.</title>
        <authorList>
            <person name="Schachtman D."/>
        </authorList>
    </citation>
    <scope>NUCLEOTIDE SEQUENCE [LARGE SCALE GENOMIC DNA]</scope>
    <source>
        <strain evidence="12 13">DS1730</strain>
    </source>
</reference>
<evidence type="ECO:0000256" key="7">
    <source>
        <dbReference type="ARBA" id="ARBA00037447"/>
    </source>
</evidence>
<evidence type="ECO:0000256" key="5">
    <source>
        <dbReference type="ARBA" id="ARBA00023125"/>
    </source>
</evidence>
<evidence type="ECO:0000256" key="9">
    <source>
        <dbReference type="ARBA" id="ARBA00039809"/>
    </source>
</evidence>
<accession>A0ABU1MF66</accession>
<dbReference type="EMBL" id="JAVDQT010000009">
    <property type="protein sequence ID" value="MDR6434286.1"/>
    <property type="molecule type" value="Genomic_DNA"/>
</dbReference>
<keyword evidence="5" id="KW-0238">DNA-binding</keyword>
<dbReference type="InterPro" id="IPR050595">
    <property type="entry name" value="Bact_response_regulator"/>
</dbReference>
<evidence type="ECO:0000256" key="2">
    <source>
        <dbReference type="ARBA" id="ARBA00022553"/>
    </source>
</evidence>
<comment type="subcellular location">
    <subcellularLocation>
        <location evidence="1">Cytoplasm</location>
    </subcellularLocation>
</comment>
<dbReference type="PANTHER" id="PTHR44591:SF3">
    <property type="entry name" value="RESPONSE REGULATORY DOMAIN-CONTAINING PROTEIN"/>
    <property type="match status" value="1"/>
</dbReference>
<organism evidence="12 13">
    <name type="scientific">Brucella pseudogrignonensis</name>
    <dbReference type="NCBI Taxonomy" id="419475"/>
    <lineage>
        <taxon>Bacteria</taxon>
        <taxon>Pseudomonadati</taxon>
        <taxon>Pseudomonadota</taxon>
        <taxon>Alphaproteobacteria</taxon>
        <taxon>Hyphomicrobiales</taxon>
        <taxon>Brucellaceae</taxon>
        <taxon>Brucella/Ochrobactrum group</taxon>
        <taxon>Brucella</taxon>
    </lineage>
</organism>
<evidence type="ECO:0000256" key="8">
    <source>
        <dbReference type="ARBA" id="ARBA00038776"/>
    </source>
</evidence>
<dbReference type="InterPro" id="IPR001789">
    <property type="entry name" value="Sig_transdc_resp-reg_receiver"/>
</dbReference>
<evidence type="ECO:0000256" key="3">
    <source>
        <dbReference type="ARBA" id="ARBA00023012"/>
    </source>
</evidence>
<evidence type="ECO:0000313" key="13">
    <source>
        <dbReference type="Proteomes" id="UP001184614"/>
    </source>
</evidence>
<dbReference type="Proteomes" id="UP001184614">
    <property type="component" value="Unassembled WGS sequence"/>
</dbReference>
<evidence type="ECO:0000313" key="12">
    <source>
        <dbReference type="EMBL" id="MDR6434286.1"/>
    </source>
</evidence>
<gene>
    <name evidence="12" type="ORF">J2782_004037</name>
</gene>
<feature type="domain" description="Response regulatory" evidence="11">
    <location>
        <begin position="8"/>
        <end position="123"/>
    </location>
</feature>
<dbReference type="InterPro" id="IPR011006">
    <property type="entry name" value="CheY-like_superfamily"/>
</dbReference>
<proteinExistence type="predicted"/>
<comment type="caution">
    <text evidence="12">The sequence shown here is derived from an EMBL/GenBank/DDBJ whole genome shotgun (WGS) entry which is preliminary data.</text>
</comment>
<dbReference type="PROSITE" id="PS50110">
    <property type="entry name" value="RESPONSE_REGULATORY"/>
    <property type="match status" value="1"/>
</dbReference>
<evidence type="ECO:0000259" key="11">
    <source>
        <dbReference type="PROSITE" id="PS50110"/>
    </source>
</evidence>
<dbReference type="SMART" id="SM00448">
    <property type="entry name" value="REC"/>
    <property type="match status" value="1"/>
</dbReference>
<name>A0ABU1MF66_9HYPH</name>
<feature type="modified residue" description="4-aspartylphosphate" evidence="10">
    <location>
        <position position="59"/>
    </location>
</feature>
<dbReference type="SUPFAM" id="SSF52172">
    <property type="entry name" value="CheY-like"/>
    <property type="match status" value="1"/>
</dbReference>
<protein>
    <recommendedName>
        <fullName evidence="9">Polar-differentiation response regulator DivK</fullName>
    </recommendedName>
</protein>
<evidence type="ECO:0000256" key="6">
    <source>
        <dbReference type="ARBA" id="ARBA00023163"/>
    </source>
</evidence>
<keyword evidence="4" id="KW-0805">Transcription regulation</keyword>
<comment type="subunit">
    <text evidence="8">Interacts with DivL, PleC, DivJ and PdhS.</text>
</comment>
<keyword evidence="13" id="KW-1185">Reference proteome</keyword>
<dbReference type="Pfam" id="PF00072">
    <property type="entry name" value="Response_reg"/>
    <property type="match status" value="1"/>
</dbReference>
<evidence type="ECO:0000256" key="1">
    <source>
        <dbReference type="ARBA" id="ARBA00004496"/>
    </source>
</evidence>
<comment type="function">
    <text evidence="7">Essential protein that is involved in the control of cell division, probably through the regulation of ctrA. Its phosphorylation status is regulated by PdhS.</text>
</comment>
<sequence length="147" mass="16441">MTDNSIPFALVAEDDVIIRMDAVDILESAGFRVKEAGNVEEALELLNDGPDRFRLLFTDLQRPPSEQTGFDLARHCSKHWPHIGILIASGMMVPEDNDVPDGAIFVRKPFSSHVIYNHLQVILPDGKKPEPLKKWLSNSRLINVLGT</sequence>
<evidence type="ECO:0000256" key="4">
    <source>
        <dbReference type="ARBA" id="ARBA00023015"/>
    </source>
</evidence>
<dbReference type="Gene3D" id="3.40.50.2300">
    <property type="match status" value="1"/>
</dbReference>